<dbReference type="InterPro" id="IPR036188">
    <property type="entry name" value="FAD/NAD-bd_sf"/>
</dbReference>
<comment type="caution">
    <text evidence="2">The sequence shown here is derived from an EMBL/GenBank/DDBJ whole genome shotgun (WGS) entry which is preliminary data.</text>
</comment>
<gene>
    <name evidence="2" type="ORF">ATJ78_1197</name>
</gene>
<name>A0A2A9DWI0_9MICO</name>
<dbReference type="GO" id="GO:0071949">
    <property type="term" value="F:FAD binding"/>
    <property type="evidence" value="ECO:0007669"/>
    <property type="project" value="InterPro"/>
</dbReference>
<dbReference type="OrthoDB" id="3356051at2"/>
<dbReference type="PANTHER" id="PTHR46865">
    <property type="entry name" value="OXIDOREDUCTASE-RELATED"/>
    <property type="match status" value="1"/>
</dbReference>
<protein>
    <submittedName>
        <fullName evidence="2">2-polyprenyl-6-methoxyphenol hydroxylase-like FAD-dependent oxidoreductase</fullName>
    </submittedName>
</protein>
<dbReference type="InterPro" id="IPR051704">
    <property type="entry name" value="FAD_aromatic-hydroxylase"/>
</dbReference>
<dbReference type="InterPro" id="IPR002938">
    <property type="entry name" value="FAD-bd"/>
</dbReference>
<feature type="domain" description="FAD-binding" evidence="1">
    <location>
        <begin position="2"/>
        <end position="321"/>
    </location>
</feature>
<dbReference type="SUPFAM" id="SSF51905">
    <property type="entry name" value="FAD/NAD(P)-binding domain"/>
    <property type="match status" value="1"/>
</dbReference>
<evidence type="ECO:0000259" key="1">
    <source>
        <dbReference type="Pfam" id="PF01494"/>
    </source>
</evidence>
<dbReference type="RefSeq" id="WP_098406751.1">
    <property type="nucleotide sequence ID" value="NZ_PDJE01000001.1"/>
</dbReference>
<evidence type="ECO:0000313" key="3">
    <source>
        <dbReference type="Proteomes" id="UP000221369"/>
    </source>
</evidence>
<organism evidence="2 3">
    <name type="scientific">Paramicrobacterium agarici</name>
    <dbReference type="NCBI Taxonomy" id="630514"/>
    <lineage>
        <taxon>Bacteria</taxon>
        <taxon>Bacillati</taxon>
        <taxon>Actinomycetota</taxon>
        <taxon>Actinomycetes</taxon>
        <taxon>Micrococcales</taxon>
        <taxon>Microbacteriaceae</taxon>
        <taxon>Paramicrobacterium</taxon>
    </lineage>
</organism>
<keyword evidence="3" id="KW-1185">Reference proteome</keyword>
<evidence type="ECO:0000313" key="2">
    <source>
        <dbReference type="EMBL" id="PFG30269.1"/>
    </source>
</evidence>
<proteinExistence type="predicted"/>
<dbReference type="EMBL" id="PDJE01000001">
    <property type="protein sequence ID" value="PFG30269.1"/>
    <property type="molecule type" value="Genomic_DNA"/>
</dbReference>
<dbReference type="Pfam" id="PF01494">
    <property type="entry name" value="FAD_binding_3"/>
    <property type="match status" value="1"/>
</dbReference>
<dbReference type="AlphaFoldDB" id="A0A2A9DWI0"/>
<dbReference type="Gene3D" id="3.50.50.60">
    <property type="entry name" value="FAD/NAD(P)-binding domain"/>
    <property type="match status" value="1"/>
</dbReference>
<dbReference type="Proteomes" id="UP000221369">
    <property type="component" value="Unassembled WGS sequence"/>
</dbReference>
<dbReference type="PRINTS" id="PR00420">
    <property type="entry name" value="RNGMNOXGNASE"/>
</dbReference>
<reference evidence="2 3" key="1">
    <citation type="submission" date="2017-10" db="EMBL/GenBank/DDBJ databases">
        <title>Sequencing the genomes of 1000 actinobacteria strains.</title>
        <authorList>
            <person name="Klenk H.-P."/>
        </authorList>
    </citation>
    <scope>NUCLEOTIDE SEQUENCE [LARGE SCALE GENOMIC DNA]</scope>
    <source>
        <strain evidence="2 3">DSM 21798</strain>
    </source>
</reference>
<accession>A0A2A9DWI0</accession>
<dbReference type="Gene3D" id="3.30.9.10">
    <property type="entry name" value="D-Amino Acid Oxidase, subunit A, domain 2"/>
    <property type="match status" value="1"/>
</dbReference>
<sequence>MKVLICGAGISGLALAARLDHHGWDVTVVDKAPGPRPQGYMIDFSGPGFEAMHRMGLGERLRDAASRVGTFRYVDRTGRTTVSVEYSRFVTALRGEIVSIMRPALERVLRESLRDSVKVRYGVTVDAISESSATLSDGTELEPDLIVGADGIHSRIRTLVFGAEQKYIRDLGMHTNAFVFRDREIYDAVDGQFVLTETLNRQMGFYGLGDGRIATFSVYRATERGGNSDARGELRKQLSGMGELVDRALAQCPPPAEIYDDRVAQIEMPQWTSGRVALIGDAASAVSLVAGQGASLGVAGAYVLGELLSQGRTIPDAISEYERRWRPETVAVQAAARDRVIEWFLPRSTSTLLLRRWGFRAMRVPGLSRLMTGSLLPKGHRSVTELSEAV</sequence>